<proteinExistence type="inferred from homology"/>
<dbReference type="InterPro" id="IPR051310">
    <property type="entry name" value="MCP_chemotaxis"/>
</dbReference>
<evidence type="ECO:0000313" key="11">
    <source>
        <dbReference type="Proteomes" id="UP000501648"/>
    </source>
</evidence>
<evidence type="ECO:0000256" key="1">
    <source>
        <dbReference type="ARBA" id="ARBA00004370"/>
    </source>
</evidence>
<dbReference type="GO" id="GO:0005886">
    <property type="term" value="C:plasma membrane"/>
    <property type="evidence" value="ECO:0007669"/>
    <property type="project" value="TreeGrafter"/>
</dbReference>
<organism evidence="10 11">
    <name type="scientific">Herbaspirillum rubrisubalbicans Os34</name>
    <dbReference type="NCBI Taxonomy" id="1235827"/>
    <lineage>
        <taxon>Bacteria</taxon>
        <taxon>Pseudomonadati</taxon>
        <taxon>Pseudomonadota</taxon>
        <taxon>Betaproteobacteria</taxon>
        <taxon>Burkholderiales</taxon>
        <taxon>Oxalobacteraceae</taxon>
        <taxon>Herbaspirillum</taxon>
    </lineage>
</organism>
<dbReference type="EMBL" id="CP008956">
    <property type="protein sequence ID" value="QJQ00264.1"/>
    <property type="molecule type" value="Genomic_DNA"/>
</dbReference>
<dbReference type="InterPro" id="IPR024478">
    <property type="entry name" value="HlyB_4HB_MCP"/>
</dbReference>
<evidence type="ECO:0000256" key="3">
    <source>
        <dbReference type="ARBA" id="ARBA00029447"/>
    </source>
</evidence>
<evidence type="ECO:0000256" key="2">
    <source>
        <dbReference type="ARBA" id="ARBA00022481"/>
    </source>
</evidence>
<dbReference type="AlphaFoldDB" id="A0A6M3ZNQ6"/>
<reference evidence="10 11" key="1">
    <citation type="journal article" date="2012" name="J. Bacteriol.">
        <title>Genome sequence of the pathogenic Herbaspirillum seropedicae strain Os34, isolated from rice roots.</title>
        <authorList>
            <person name="Ye W."/>
            <person name="Ye S."/>
            <person name="Liu J."/>
            <person name="Chang S."/>
            <person name="Chen M."/>
            <person name="Zhu B."/>
            <person name="Guo L."/>
            <person name="An Q."/>
        </authorList>
    </citation>
    <scope>NUCLEOTIDE SEQUENCE [LARGE SCALE GENOMIC DNA]</scope>
    <source>
        <strain evidence="10 11">Os34</strain>
    </source>
</reference>
<keyword evidence="7" id="KW-0472">Membrane</keyword>
<dbReference type="Pfam" id="PF00015">
    <property type="entry name" value="MCPsignal"/>
    <property type="match status" value="1"/>
</dbReference>
<dbReference type="Pfam" id="PF12729">
    <property type="entry name" value="4HB_MCP_1"/>
    <property type="match status" value="1"/>
</dbReference>
<feature type="coiled-coil region" evidence="5">
    <location>
        <begin position="470"/>
        <end position="497"/>
    </location>
</feature>
<keyword evidence="5" id="KW-0175">Coiled coil</keyword>
<dbReference type="CDD" id="cd11386">
    <property type="entry name" value="MCP_signal"/>
    <property type="match status" value="1"/>
</dbReference>
<dbReference type="RefSeq" id="WP_017454150.1">
    <property type="nucleotide sequence ID" value="NZ_CP008956.1"/>
</dbReference>
<dbReference type="Pfam" id="PF00672">
    <property type="entry name" value="HAMP"/>
    <property type="match status" value="1"/>
</dbReference>
<dbReference type="SMART" id="SM00304">
    <property type="entry name" value="HAMP"/>
    <property type="match status" value="1"/>
</dbReference>
<feature type="region of interest" description="Disordered" evidence="6">
    <location>
        <begin position="284"/>
        <end position="305"/>
    </location>
</feature>
<dbReference type="InterPro" id="IPR003660">
    <property type="entry name" value="HAMP_dom"/>
</dbReference>
<dbReference type="GO" id="GO:0006935">
    <property type="term" value="P:chemotaxis"/>
    <property type="evidence" value="ECO:0007669"/>
    <property type="project" value="TreeGrafter"/>
</dbReference>
<dbReference type="FunFam" id="1.10.287.950:FF:000001">
    <property type="entry name" value="Methyl-accepting chemotaxis sensory transducer"/>
    <property type="match status" value="1"/>
</dbReference>
<dbReference type="CDD" id="cd19411">
    <property type="entry name" value="MCP2201-like_sensor"/>
    <property type="match status" value="1"/>
</dbReference>
<dbReference type="InterPro" id="IPR047347">
    <property type="entry name" value="YvaQ-like_sensor"/>
</dbReference>
<dbReference type="PANTHER" id="PTHR43531:SF14">
    <property type="entry name" value="METHYL-ACCEPTING CHEMOTAXIS PROTEIN I-RELATED"/>
    <property type="match status" value="1"/>
</dbReference>
<dbReference type="PROSITE" id="PS50885">
    <property type="entry name" value="HAMP"/>
    <property type="match status" value="1"/>
</dbReference>
<comment type="subcellular location">
    <subcellularLocation>
        <location evidence="1">Membrane</location>
    </subcellularLocation>
</comment>
<dbReference type="SUPFAM" id="SSF58104">
    <property type="entry name" value="Methyl-accepting chemotaxis protein (MCP) signaling domain"/>
    <property type="match status" value="1"/>
</dbReference>
<evidence type="ECO:0000313" key="10">
    <source>
        <dbReference type="EMBL" id="QJQ00264.1"/>
    </source>
</evidence>
<dbReference type="Proteomes" id="UP000501648">
    <property type="component" value="Chromosome"/>
</dbReference>
<feature type="domain" description="Methyl-accepting transducer" evidence="8">
    <location>
        <begin position="270"/>
        <end position="499"/>
    </location>
</feature>
<evidence type="ECO:0000256" key="7">
    <source>
        <dbReference type="SAM" id="Phobius"/>
    </source>
</evidence>
<sequence length="523" mass="55472">MNPLRRLRLGARLAAGFAALLLLLIVITVIGITRMSSLDQTSIEISGSTYPKVNAAQKMEYLMMNIARAARNIIILEDAAQMASNKKSIDKDLAEYQKALDYLRTHASTDESRRLTLLADEQSKAYFAFTADVVDLGLKNQNVEGQRLLFGPRYKTQGELLATLQQLVTLFEGQMHEATQAAHDTYLTSSTILGVSAAVAVLLGLIAALAISRSITVPMADALDTARKVANGDLTKTITDHAPDETGELLSALREMNRSLVDIVSNVRTGADTIATASQEIASGNQDLSARTEHQASSLEETASSMEELTSTVQQNSANARHAAEMAQAATQIAGQGGEIVGQVVTTMDDIDASARKIVDIIGVIDGIAFQTNILALNAAVEAARAGEQGRGFAVVATEVRSLAQRSAAAAKEIKVLIGDSVEKVDSGAQLVKKAGHTMQEIVQSVAQVNTIIGQISAAGDEQRAGIEQVHQAVAQMDEVTQQNAALVEQAAAASRAMQGQAAELAEQVSIFRLPAQGTGVMR</sequence>
<dbReference type="SMART" id="SM00283">
    <property type="entry name" value="MA"/>
    <property type="match status" value="1"/>
</dbReference>
<feature type="transmembrane region" description="Helical" evidence="7">
    <location>
        <begin position="192"/>
        <end position="211"/>
    </location>
</feature>
<name>A0A6M3ZNQ6_9BURK</name>
<accession>A0A6M3ZNQ6</accession>
<keyword evidence="7" id="KW-1133">Transmembrane helix</keyword>
<comment type="similarity">
    <text evidence="3">Belongs to the methyl-accepting chemotaxis (MCP) protein family.</text>
</comment>
<dbReference type="GO" id="GO:0004888">
    <property type="term" value="F:transmembrane signaling receptor activity"/>
    <property type="evidence" value="ECO:0007669"/>
    <property type="project" value="TreeGrafter"/>
</dbReference>
<evidence type="ECO:0000256" key="5">
    <source>
        <dbReference type="SAM" id="Coils"/>
    </source>
</evidence>
<dbReference type="PANTHER" id="PTHR43531">
    <property type="entry name" value="PROTEIN ICFG"/>
    <property type="match status" value="1"/>
</dbReference>
<keyword evidence="7" id="KW-0812">Transmembrane</keyword>
<gene>
    <name evidence="10" type="ORF">C798_08480</name>
</gene>
<evidence type="ECO:0000256" key="4">
    <source>
        <dbReference type="PROSITE-ProRule" id="PRU00284"/>
    </source>
</evidence>
<protein>
    <submittedName>
        <fullName evidence="10">Methyl-accepting chemotaxis protein</fullName>
    </submittedName>
</protein>
<dbReference type="InterPro" id="IPR004089">
    <property type="entry name" value="MCPsignal_dom"/>
</dbReference>
<keyword evidence="4" id="KW-0807">Transducer</keyword>
<dbReference type="GO" id="GO:0007165">
    <property type="term" value="P:signal transduction"/>
    <property type="evidence" value="ECO:0007669"/>
    <property type="project" value="UniProtKB-KW"/>
</dbReference>
<feature type="domain" description="HAMP" evidence="9">
    <location>
        <begin position="213"/>
        <end position="265"/>
    </location>
</feature>
<evidence type="ECO:0000259" key="8">
    <source>
        <dbReference type="PROSITE" id="PS50111"/>
    </source>
</evidence>
<keyword evidence="2" id="KW-0488">Methylation</keyword>
<dbReference type="Gene3D" id="1.10.287.950">
    <property type="entry name" value="Methyl-accepting chemotaxis protein"/>
    <property type="match status" value="1"/>
</dbReference>
<evidence type="ECO:0000259" key="9">
    <source>
        <dbReference type="PROSITE" id="PS50885"/>
    </source>
</evidence>
<evidence type="ECO:0000256" key="6">
    <source>
        <dbReference type="SAM" id="MobiDB-lite"/>
    </source>
</evidence>
<dbReference type="CDD" id="cd06225">
    <property type="entry name" value="HAMP"/>
    <property type="match status" value="1"/>
</dbReference>
<dbReference type="PROSITE" id="PS50111">
    <property type="entry name" value="CHEMOTAXIS_TRANSDUC_2"/>
    <property type="match status" value="1"/>
</dbReference>